<dbReference type="PANTHER" id="PTHR12420">
    <property type="entry name" value="PHD FINGER PROTEIN"/>
    <property type="match status" value="1"/>
</dbReference>
<feature type="compositionally biased region" description="Basic and acidic residues" evidence="1">
    <location>
        <begin position="184"/>
        <end position="198"/>
    </location>
</feature>
<evidence type="ECO:0000313" key="3">
    <source>
        <dbReference type="Proteomes" id="UP000190648"/>
    </source>
</evidence>
<feature type="compositionally biased region" description="Polar residues" evidence="1">
    <location>
        <begin position="165"/>
        <end position="183"/>
    </location>
</feature>
<name>A0A1V4K2M9_PATFA</name>
<evidence type="ECO:0000256" key="1">
    <source>
        <dbReference type="SAM" id="MobiDB-lite"/>
    </source>
</evidence>
<reference evidence="2 3" key="1">
    <citation type="submission" date="2016-02" db="EMBL/GenBank/DDBJ databases">
        <title>Band-tailed pigeon sequencing and assembly.</title>
        <authorList>
            <person name="Soares A.E."/>
            <person name="Novak B.J."/>
            <person name="Rice E.S."/>
            <person name="O'Connell B."/>
            <person name="Chang D."/>
            <person name="Weber S."/>
            <person name="Shapiro B."/>
        </authorList>
    </citation>
    <scope>NUCLEOTIDE SEQUENCE [LARGE SCALE GENOMIC DNA]</scope>
    <source>
        <strain evidence="2">BTP2013</strain>
        <tissue evidence="2">Blood</tissue>
    </source>
</reference>
<organism evidence="2 3">
    <name type="scientific">Patagioenas fasciata monilis</name>
    <dbReference type="NCBI Taxonomy" id="372326"/>
    <lineage>
        <taxon>Eukaryota</taxon>
        <taxon>Metazoa</taxon>
        <taxon>Chordata</taxon>
        <taxon>Craniata</taxon>
        <taxon>Vertebrata</taxon>
        <taxon>Euteleostomi</taxon>
        <taxon>Archelosauria</taxon>
        <taxon>Archosauria</taxon>
        <taxon>Dinosauria</taxon>
        <taxon>Saurischia</taxon>
        <taxon>Theropoda</taxon>
        <taxon>Coelurosauria</taxon>
        <taxon>Aves</taxon>
        <taxon>Neognathae</taxon>
        <taxon>Neoaves</taxon>
        <taxon>Columbimorphae</taxon>
        <taxon>Columbiformes</taxon>
        <taxon>Columbidae</taxon>
        <taxon>Patagioenas</taxon>
    </lineage>
</organism>
<feature type="compositionally biased region" description="Polar residues" evidence="1">
    <location>
        <begin position="200"/>
        <end position="213"/>
    </location>
</feature>
<keyword evidence="3" id="KW-1185">Reference proteome</keyword>
<evidence type="ECO:0000313" key="2">
    <source>
        <dbReference type="EMBL" id="OPJ78696.1"/>
    </source>
</evidence>
<comment type="caution">
    <text evidence="2">The sequence shown here is derived from an EMBL/GenBank/DDBJ whole genome shotgun (WGS) entry which is preliminary data.</text>
</comment>
<dbReference type="Proteomes" id="UP000190648">
    <property type="component" value="Unassembled WGS sequence"/>
</dbReference>
<accession>A0A1V4K2M9</accession>
<proteinExistence type="predicted"/>
<evidence type="ECO:0008006" key="4">
    <source>
        <dbReference type="Google" id="ProtNLM"/>
    </source>
</evidence>
<dbReference type="AlphaFoldDB" id="A0A1V4K2M9"/>
<protein>
    <recommendedName>
        <fullName evidence="4">PHD finger protein 7</fullName>
    </recommendedName>
</protein>
<dbReference type="PANTHER" id="PTHR12420:SF47">
    <property type="entry name" value="PHD FINGER PROTEIN 7"/>
    <property type="match status" value="1"/>
</dbReference>
<dbReference type="STRING" id="372326.A0A1V4K2M9"/>
<dbReference type="EMBL" id="LSYS01005108">
    <property type="protein sequence ID" value="OPJ78696.1"/>
    <property type="molecule type" value="Genomic_DNA"/>
</dbReference>
<dbReference type="InterPro" id="IPR051188">
    <property type="entry name" value="PHD-type_Zinc_Finger"/>
</dbReference>
<feature type="region of interest" description="Disordered" evidence="1">
    <location>
        <begin position="165"/>
        <end position="213"/>
    </location>
</feature>
<dbReference type="GO" id="GO:0005634">
    <property type="term" value="C:nucleus"/>
    <property type="evidence" value="ECO:0007669"/>
    <property type="project" value="TreeGrafter"/>
</dbReference>
<dbReference type="OrthoDB" id="512616at2759"/>
<sequence length="213" mass="23566">MMLNLRPPQRPAEEQAGPSCALTLCKRKHRVPKKEVCGLCRRRNCDPDVVGELCHQDGLCVHENCLYHASGLEQRGADDEGFYGFLFSDIQEKLKQVAQKYHASGLEQRGADDEGFYGFLFSDIQRKLKRVAQKHCSAVGEDDDSWECSDCSDLHTVFLTAANPESSLSVQGPSHSTPAPGTSSEREEARILEGHPDDQLPSQSVSQKPADSH</sequence>
<gene>
    <name evidence="2" type="ORF">AV530_003474</name>
</gene>